<reference evidence="1" key="1">
    <citation type="submission" date="2017-05" db="UniProtKB">
        <authorList>
            <consortium name="EnsemblMetazoa"/>
        </authorList>
    </citation>
    <scope>IDENTIFICATION</scope>
</reference>
<dbReference type="InParanoid" id="A0A1X7U824"/>
<evidence type="ECO:0000313" key="1">
    <source>
        <dbReference type="EnsemblMetazoa" id="Aqu2.1.23813_001"/>
    </source>
</evidence>
<protein>
    <submittedName>
        <fullName evidence="1">Uncharacterized protein</fullName>
    </submittedName>
</protein>
<proteinExistence type="predicted"/>
<name>A0A1X7U824_AMPQE</name>
<organism evidence="1">
    <name type="scientific">Amphimedon queenslandica</name>
    <name type="common">Sponge</name>
    <dbReference type="NCBI Taxonomy" id="400682"/>
    <lineage>
        <taxon>Eukaryota</taxon>
        <taxon>Metazoa</taxon>
        <taxon>Porifera</taxon>
        <taxon>Demospongiae</taxon>
        <taxon>Heteroscleromorpha</taxon>
        <taxon>Haplosclerida</taxon>
        <taxon>Niphatidae</taxon>
        <taxon>Amphimedon</taxon>
    </lineage>
</organism>
<sequence length="74" mass="7794">SPPLVFFSVSSSFFLSSTTWPVTDPFSPFFKGTPSSSFSPPASFPDGSFFPIGGVFPSSLVSMTSSSFVPSIVQ</sequence>
<dbReference type="AlphaFoldDB" id="A0A1X7U824"/>
<accession>A0A1X7U824</accession>
<dbReference type="EnsemblMetazoa" id="Aqu2.1.23813_001">
    <property type="protein sequence ID" value="Aqu2.1.23813_001"/>
    <property type="gene ID" value="Aqu2.1.23813"/>
</dbReference>